<feature type="transmembrane region" description="Helical" evidence="9">
    <location>
        <begin position="356"/>
        <end position="377"/>
    </location>
</feature>
<evidence type="ECO:0000313" key="10">
    <source>
        <dbReference type="EMBL" id="OPX48402.1"/>
    </source>
</evidence>
<feature type="transmembrane region" description="Helical" evidence="9">
    <location>
        <begin position="170"/>
        <end position="188"/>
    </location>
</feature>
<keyword evidence="3 8" id="KW-0813">Transport</keyword>
<dbReference type="Pfam" id="PF00860">
    <property type="entry name" value="Xan_ur_permease"/>
    <property type="match status" value="1"/>
</dbReference>
<evidence type="ECO:0000313" key="11">
    <source>
        <dbReference type="Proteomes" id="UP000191448"/>
    </source>
</evidence>
<dbReference type="InterPro" id="IPR006043">
    <property type="entry name" value="NCS2"/>
</dbReference>
<keyword evidence="4 8" id="KW-1003">Cell membrane</keyword>
<feature type="transmembrane region" description="Helical" evidence="9">
    <location>
        <begin position="257"/>
        <end position="279"/>
    </location>
</feature>
<feature type="transmembrane region" description="Helical" evidence="9">
    <location>
        <begin position="226"/>
        <end position="245"/>
    </location>
</feature>
<dbReference type="Proteomes" id="UP000191448">
    <property type="component" value="Unassembled WGS sequence"/>
</dbReference>
<feature type="transmembrane region" description="Helical" evidence="9">
    <location>
        <begin position="21"/>
        <end position="43"/>
    </location>
</feature>
<proteinExistence type="inferred from homology"/>
<evidence type="ECO:0000256" key="3">
    <source>
        <dbReference type="ARBA" id="ARBA00022448"/>
    </source>
</evidence>
<dbReference type="PANTHER" id="PTHR43337:SF1">
    <property type="entry name" value="XANTHINE_URACIL PERMEASE C887.17-RELATED"/>
    <property type="match status" value="1"/>
</dbReference>
<comment type="caution">
    <text evidence="10">The sequence shown here is derived from an EMBL/GenBank/DDBJ whole genome shotgun (WGS) entry which is preliminary data.</text>
</comment>
<dbReference type="InterPro" id="IPR026033">
    <property type="entry name" value="Azg-like_bact_archaea"/>
</dbReference>
<feature type="transmembrane region" description="Helical" evidence="9">
    <location>
        <begin position="134"/>
        <end position="158"/>
    </location>
</feature>
<dbReference type="GO" id="GO:0005345">
    <property type="term" value="F:purine nucleobase transmembrane transporter activity"/>
    <property type="evidence" value="ECO:0007669"/>
    <property type="project" value="TreeGrafter"/>
</dbReference>
<comment type="similarity">
    <text evidence="2 8">Belongs to the nucleobase:cation symporter-2 (NCS2) (TC 2.A.40) family. Azg-like subfamily.</text>
</comment>
<evidence type="ECO:0000256" key="6">
    <source>
        <dbReference type="ARBA" id="ARBA00022989"/>
    </source>
</evidence>
<evidence type="ECO:0000256" key="7">
    <source>
        <dbReference type="ARBA" id="ARBA00023136"/>
    </source>
</evidence>
<evidence type="ECO:0000256" key="8">
    <source>
        <dbReference type="PIRNR" id="PIRNR005353"/>
    </source>
</evidence>
<feature type="transmembrane region" description="Helical" evidence="9">
    <location>
        <begin position="98"/>
        <end position="122"/>
    </location>
</feature>
<evidence type="ECO:0000256" key="2">
    <source>
        <dbReference type="ARBA" id="ARBA00005697"/>
    </source>
</evidence>
<feature type="transmembrane region" description="Helical" evidence="9">
    <location>
        <begin position="333"/>
        <end position="350"/>
    </location>
</feature>
<accession>A0A1V4SW43</accession>
<organism evidence="10 11">
    <name type="scientific">Clostridium thermobutyricum DSM 4928</name>
    <dbReference type="NCBI Taxonomy" id="1121339"/>
    <lineage>
        <taxon>Bacteria</taxon>
        <taxon>Bacillati</taxon>
        <taxon>Bacillota</taxon>
        <taxon>Clostridia</taxon>
        <taxon>Eubacteriales</taxon>
        <taxon>Clostridiaceae</taxon>
        <taxon>Clostridium</taxon>
    </lineage>
</organism>
<comment type="subcellular location">
    <subcellularLocation>
        <location evidence="1 8">Cell membrane</location>
        <topology evidence="1 8">Multi-pass membrane protein</topology>
    </subcellularLocation>
</comment>
<dbReference type="PIRSF" id="PIRSF005353">
    <property type="entry name" value="PbuG"/>
    <property type="match status" value="1"/>
</dbReference>
<dbReference type="PANTHER" id="PTHR43337">
    <property type="entry name" value="XANTHINE/URACIL PERMEASE C887.17-RELATED"/>
    <property type="match status" value="1"/>
</dbReference>
<feature type="transmembrane region" description="Helical" evidence="9">
    <location>
        <begin position="408"/>
        <end position="425"/>
    </location>
</feature>
<protein>
    <submittedName>
        <fullName evidence="10">Guanine/hypoxanthine permease PbuO</fullName>
    </submittedName>
</protein>
<feature type="transmembrane region" description="Helical" evidence="9">
    <location>
        <begin position="49"/>
        <end position="67"/>
    </location>
</feature>
<sequence>MKLPLNKIFSYREEKINVKQEIRAGITTFLAMSYIIAVNPLVLHSTGMPLAPLVTTTCISAIISTFLMAFYAKLPFALASGMGLNTFFAYTVCREYGISWQIALAAVFVEGIVFVILSLTSIRESVAHAIPHNLKISITAGIGLFIAFIGLQNANIIIANKTNLVGLGNFASPTVIIAFIGLVIITVLEKKKIKGSILIGIVVCTAIAWIYALIDPSGANKYSISLPNGIIAFASPMPIVGKLDFSFIHSMKGFLSFIGITFTFLFVDFFGTVGSVLGLATKAGLVEEDGKFPRIGKALLVDAVGTTCGSLLGTSAISTFVESSTGIAEGGKTGLTAFVVGCLFTISLFFSPLFVAIPSCATAPALIYVGYLMLSIITNIDFTNITEALPAFITIILMPLSYSIGDGIIYGILSYVVINLFYNLISKKSKRIKLNPILITLSILFIIKLI</sequence>
<dbReference type="GO" id="GO:0005886">
    <property type="term" value="C:plasma membrane"/>
    <property type="evidence" value="ECO:0007669"/>
    <property type="project" value="UniProtKB-SubCell"/>
</dbReference>
<dbReference type="RefSeq" id="WP_080022475.1">
    <property type="nucleotide sequence ID" value="NZ_LTAY01000032.1"/>
</dbReference>
<evidence type="ECO:0000256" key="5">
    <source>
        <dbReference type="ARBA" id="ARBA00022692"/>
    </source>
</evidence>
<evidence type="ECO:0000256" key="1">
    <source>
        <dbReference type="ARBA" id="ARBA00004651"/>
    </source>
</evidence>
<gene>
    <name evidence="10" type="primary">pbuO</name>
    <name evidence="10" type="ORF">CLTHE_12250</name>
</gene>
<keyword evidence="5 8" id="KW-0812">Transmembrane</keyword>
<dbReference type="AlphaFoldDB" id="A0A1V4SW43"/>
<keyword evidence="7 8" id="KW-0472">Membrane</keyword>
<name>A0A1V4SW43_9CLOT</name>
<dbReference type="OrthoDB" id="9808458at2"/>
<feature type="transmembrane region" description="Helical" evidence="9">
    <location>
        <begin position="299"/>
        <end position="321"/>
    </location>
</feature>
<dbReference type="InterPro" id="IPR045018">
    <property type="entry name" value="Azg-like"/>
</dbReference>
<evidence type="ECO:0000256" key="4">
    <source>
        <dbReference type="ARBA" id="ARBA00022475"/>
    </source>
</evidence>
<keyword evidence="6 8" id="KW-1133">Transmembrane helix</keyword>
<feature type="transmembrane region" description="Helical" evidence="9">
    <location>
        <begin position="195"/>
        <end position="214"/>
    </location>
</feature>
<reference evidence="10 11" key="1">
    <citation type="submission" date="2016-02" db="EMBL/GenBank/DDBJ databases">
        <title>Genome sequence of Clostridium thermobutyricum DSM 4928.</title>
        <authorList>
            <person name="Poehlein A."/>
            <person name="Daniel R."/>
        </authorList>
    </citation>
    <scope>NUCLEOTIDE SEQUENCE [LARGE SCALE GENOMIC DNA]</scope>
    <source>
        <strain evidence="10 11">DSM 4928</strain>
    </source>
</reference>
<evidence type="ECO:0000256" key="9">
    <source>
        <dbReference type="SAM" id="Phobius"/>
    </source>
</evidence>
<dbReference type="EMBL" id="LTAY01000032">
    <property type="protein sequence ID" value="OPX48402.1"/>
    <property type="molecule type" value="Genomic_DNA"/>
</dbReference>